<sequence length="37" mass="4427">MIIKILIVIICYFSKFSNTFFEKRPSADFKTLSFIHK</sequence>
<dbReference type="EMBL" id="AFOJ01000004">
    <property type="protein sequence ID" value="EGM52529.1"/>
    <property type="molecule type" value="Genomic_DNA"/>
</dbReference>
<proteinExistence type="predicted"/>
<dbReference type="AlphaFoldDB" id="F7R047"/>
<dbReference type="Proteomes" id="UP000002971">
    <property type="component" value="Unassembled WGS sequence"/>
</dbReference>
<evidence type="ECO:0000313" key="1">
    <source>
        <dbReference type="EMBL" id="EGM52529.1"/>
    </source>
</evidence>
<name>F7R047_9LACO</name>
<accession>F7R047</accession>
<gene>
    <name evidence="1" type="ORF">LRU_00973</name>
</gene>
<organism evidence="1 2">
    <name type="scientific">Ligilactobacillus ruminis SPM0211</name>
    <dbReference type="NCBI Taxonomy" id="1040964"/>
    <lineage>
        <taxon>Bacteria</taxon>
        <taxon>Bacillati</taxon>
        <taxon>Bacillota</taxon>
        <taxon>Bacilli</taxon>
        <taxon>Lactobacillales</taxon>
        <taxon>Lactobacillaceae</taxon>
        <taxon>Ligilactobacillus</taxon>
    </lineage>
</organism>
<evidence type="ECO:0000313" key="2">
    <source>
        <dbReference type="Proteomes" id="UP000002971"/>
    </source>
</evidence>
<comment type="caution">
    <text evidence="1">The sequence shown here is derived from an EMBL/GenBank/DDBJ whole genome shotgun (WGS) entry which is preliminary data.</text>
</comment>
<reference evidence="1 2" key="1">
    <citation type="journal article" date="2011" name="J. Bacteriol.">
        <title>Genome Sequence of Lactobacillus ruminis SPM0211, Isolated from a Fecal Sample from a Healthy Korean.</title>
        <authorList>
            <person name="Lee S."/>
            <person name="Cho Y.J."/>
            <person name="Lee A.H."/>
            <person name="Chun J."/>
            <person name="Ha N.J."/>
            <person name="Ko G."/>
        </authorList>
    </citation>
    <scope>NUCLEOTIDE SEQUENCE [LARGE SCALE GENOMIC DNA]</scope>
    <source>
        <strain evidence="1 2">SPM0211</strain>
    </source>
</reference>
<protein>
    <submittedName>
        <fullName evidence="1">Uncharacterized protein</fullName>
    </submittedName>
</protein>